<keyword evidence="2" id="KW-1185">Reference proteome</keyword>
<evidence type="ECO:0000313" key="1">
    <source>
        <dbReference type="EMBL" id="KAK7343488.1"/>
    </source>
</evidence>
<reference evidence="1 2" key="1">
    <citation type="submission" date="2024-01" db="EMBL/GenBank/DDBJ databases">
        <title>The genomes of 5 underutilized Papilionoideae crops provide insights into root nodulation and disease resistanc.</title>
        <authorList>
            <person name="Jiang F."/>
        </authorList>
    </citation>
    <scope>NUCLEOTIDE SEQUENCE [LARGE SCALE GENOMIC DNA]</scope>
    <source>
        <strain evidence="1">LVBAO_FW01</strain>
        <tissue evidence="1">Leaves</tissue>
    </source>
</reference>
<dbReference type="AlphaFoldDB" id="A0AAN9QUB1"/>
<dbReference type="EMBL" id="JAYMYQ010000003">
    <property type="protein sequence ID" value="KAK7343488.1"/>
    <property type="molecule type" value="Genomic_DNA"/>
</dbReference>
<gene>
    <name evidence="1" type="ORF">VNO77_12270</name>
</gene>
<dbReference type="Proteomes" id="UP001367508">
    <property type="component" value="Unassembled WGS sequence"/>
</dbReference>
<evidence type="ECO:0000313" key="2">
    <source>
        <dbReference type="Proteomes" id="UP001367508"/>
    </source>
</evidence>
<name>A0AAN9QUB1_CANGL</name>
<accession>A0AAN9QUB1</accession>
<proteinExistence type="predicted"/>
<comment type="caution">
    <text evidence="1">The sequence shown here is derived from an EMBL/GenBank/DDBJ whole genome shotgun (WGS) entry which is preliminary data.</text>
</comment>
<sequence>MALSSLAIWSLPRTRAVVEDLVNGPIFSYKLHVLVLIDGLVVWPTTQTLREEQHSDSVGDYGRRTRRHDEHEPLLFSPHCQSETEIRDRRDAEFNFKGEWEEHEKSVFREENGNMRHYPDKRKKFFNSKVRDRVIDFKEED</sequence>
<protein>
    <submittedName>
        <fullName evidence="1">Uncharacterized protein</fullName>
    </submittedName>
</protein>
<organism evidence="1 2">
    <name type="scientific">Canavalia gladiata</name>
    <name type="common">Sword bean</name>
    <name type="synonym">Dolichos gladiatus</name>
    <dbReference type="NCBI Taxonomy" id="3824"/>
    <lineage>
        <taxon>Eukaryota</taxon>
        <taxon>Viridiplantae</taxon>
        <taxon>Streptophyta</taxon>
        <taxon>Embryophyta</taxon>
        <taxon>Tracheophyta</taxon>
        <taxon>Spermatophyta</taxon>
        <taxon>Magnoliopsida</taxon>
        <taxon>eudicotyledons</taxon>
        <taxon>Gunneridae</taxon>
        <taxon>Pentapetalae</taxon>
        <taxon>rosids</taxon>
        <taxon>fabids</taxon>
        <taxon>Fabales</taxon>
        <taxon>Fabaceae</taxon>
        <taxon>Papilionoideae</taxon>
        <taxon>50 kb inversion clade</taxon>
        <taxon>NPAAA clade</taxon>
        <taxon>indigoferoid/millettioid clade</taxon>
        <taxon>Phaseoleae</taxon>
        <taxon>Canavalia</taxon>
    </lineage>
</organism>